<feature type="transmembrane region" description="Helical" evidence="7">
    <location>
        <begin position="81"/>
        <end position="106"/>
    </location>
</feature>
<comment type="subcellular location">
    <subcellularLocation>
        <location evidence="1">Cell membrane</location>
        <topology evidence="1">Multi-pass membrane protein</topology>
    </subcellularLocation>
</comment>
<keyword evidence="3" id="KW-1003">Cell membrane</keyword>
<accession>A0ABP6YP01</accession>
<keyword evidence="4 7" id="KW-0812">Transmembrane</keyword>
<evidence type="ECO:0000313" key="9">
    <source>
        <dbReference type="EMBL" id="GAA3587291.1"/>
    </source>
</evidence>
<organism evidence="9 10">
    <name type="scientific">Nonomuraea rosea</name>
    <dbReference type="NCBI Taxonomy" id="638574"/>
    <lineage>
        <taxon>Bacteria</taxon>
        <taxon>Bacillati</taxon>
        <taxon>Actinomycetota</taxon>
        <taxon>Actinomycetes</taxon>
        <taxon>Streptosporangiales</taxon>
        <taxon>Streptosporangiaceae</taxon>
        <taxon>Nonomuraea</taxon>
    </lineage>
</organism>
<feature type="transmembrane region" description="Helical" evidence="7">
    <location>
        <begin position="348"/>
        <end position="368"/>
    </location>
</feature>
<dbReference type="PANTHER" id="PTHR23513">
    <property type="entry name" value="INTEGRAL MEMBRANE EFFLUX PROTEIN-RELATED"/>
    <property type="match status" value="1"/>
</dbReference>
<feature type="transmembrane region" description="Helical" evidence="7">
    <location>
        <begin position="171"/>
        <end position="190"/>
    </location>
</feature>
<keyword evidence="5 7" id="KW-1133">Transmembrane helix</keyword>
<evidence type="ECO:0000256" key="5">
    <source>
        <dbReference type="ARBA" id="ARBA00022989"/>
    </source>
</evidence>
<gene>
    <name evidence="9" type="ORF">GCM10022419_081900</name>
</gene>
<dbReference type="CDD" id="cd06173">
    <property type="entry name" value="MFS_MefA_like"/>
    <property type="match status" value="1"/>
</dbReference>
<dbReference type="InterPro" id="IPR036259">
    <property type="entry name" value="MFS_trans_sf"/>
</dbReference>
<dbReference type="SUPFAM" id="SSF103473">
    <property type="entry name" value="MFS general substrate transporter"/>
    <property type="match status" value="1"/>
</dbReference>
<protein>
    <recommendedName>
        <fullName evidence="8">Major facilitator superfamily (MFS) profile domain-containing protein</fullName>
    </recommendedName>
</protein>
<dbReference type="InterPro" id="IPR010290">
    <property type="entry name" value="TM_effector"/>
</dbReference>
<evidence type="ECO:0000256" key="1">
    <source>
        <dbReference type="ARBA" id="ARBA00004651"/>
    </source>
</evidence>
<evidence type="ECO:0000256" key="7">
    <source>
        <dbReference type="SAM" id="Phobius"/>
    </source>
</evidence>
<feature type="transmembrane region" description="Helical" evidence="7">
    <location>
        <begin position="226"/>
        <end position="248"/>
    </location>
</feature>
<dbReference type="PROSITE" id="PS50850">
    <property type="entry name" value="MFS"/>
    <property type="match status" value="1"/>
</dbReference>
<evidence type="ECO:0000256" key="4">
    <source>
        <dbReference type="ARBA" id="ARBA00022692"/>
    </source>
</evidence>
<evidence type="ECO:0000256" key="6">
    <source>
        <dbReference type="ARBA" id="ARBA00023136"/>
    </source>
</evidence>
<dbReference type="RefSeq" id="WP_345570561.1">
    <property type="nucleotide sequence ID" value="NZ_BAABDQ010000023.1"/>
</dbReference>
<feature type="transmembrane region" description="Helical" evidence="7">
    <location>
        <begin position="49"/>
        <end position="69"/>
    </location>
</feature>
<feature type="transmembrane region" description="Helical" evidence="7">
    <location>
        <begin position="21"/>
        <end position="43"/>
    </location>
</feature>
<evidence type="ECO:0000256" key="3">
    <source>
        <dbReference type="ARBA" id="ARBA00022475"/>
    </source>
</evidence>
<reference evidence="10" key="1">
    <citation type="journal article" date="2019" name="Int. J. Syst. Evol. Microbiol.">
        <title>The Global Catalogue of Microorganisms (GCM) 10K type strain sequencing project: providing services to taxonomists for standard genome sequencing and annotation.</title>
        <authorList>
            <consortium name="The Broad Institute Genomics Platform"/>
            <consortium name="The Broad Institute Genome Sequencing Center for Infectious Disease"/>
            <person name="Wu L."/>
            <person name="Ma J."/>
        </authorList>
    </citation>
    <scope>NUCLEOTIDE SEQUENCE [LARGE SCALE GENOMIC DNA]</scope>
    <source>
        <strain evidence="10">JCM 17326</strain>
    </source>
</reference>
<feature type="transmembrane region" description="Helical" evidence="7">
    <location>
        <begin position="286"/>
        <end position="306"/>
    </location>
</feature>
<sequence length="416" mass="43108">MSARPRARPGNSDFLRLWAGAGANLLAVRVGAITYPLLVLWHSNSTRDAGLVMFAVLLPNLLVQLPAGVLVDRYERRRLMVWCDVGCVLVTASVAVSLMAGVYGLAHLAAAAFVQGALCVVHRLAEQSAVRHVVPEEELPAALGRNEARSRGAALLGQPIGSALLAVGRTLPFVFVTMAHLLSLLLLLGIRKNLQDEREAPAEPVVTAMRAGARWLFGRPFLRTMLLLLSASNIVFQAITLALMEIIVRGNGSIAVVGVITALSGLGGVAGALTGRWWSGRASLRAQIIGGFAIWSLVIAAMAVSVSPVLLALLYTLVGYVGGAINVTGSVHLIQITPDALLGRVSSVALLIGMGPAAVGSLVAGLVMDAAGTTSTVLGMSAVMCGLTVVAALSPSLRDGPPIRANADPSGAGNDR</sequence>
<feature type="transmembrane region" description="Helical" evidence="7">
    <location>
        <begin position="312"/>
        <end position="336"/>
    </location>
</feature>
<evidence type="ECO:0000259" key="8">
    <source>
        <dbReference type="PROSITE" id="PS50850"/>
    </source>
</evidence>
<dbReference type="Pfam" id="PF05977">
    <property type="entry name" value="MFS_3"/>
    <property type="match status" value="1"/>
</dbReference>
<evidence type="ECO:0000313" key="10">
    <source>
        <dbReference type="Proteomes" id="UP001500630"/>
    </source>
</evidence>
<comment type="caution">
    <text evidence="9">The sequence shown here is derived from an EMBL/GenBank/DDBJ whole genome shotgun (WGS) entry which is preliminary data.</text>
</comment>
<dbReference type="PANTHER" id="PTHR23513:SF6">
    <property type="entry name" value="MAJOR FACILITATOR SUPERFAMILY ASSOCIATED DOMAIN-CONTAINING PROTEIN"/>
    <property type="match status" value="1"/>
</dbReference>
<name>A0ABP6YP01_9ACTN</name>
<feature type="domain" description="Major facilitator superfamily (MFS) profile" evidence="8">
    <location>
        <begin position="1"/>
        <end position="398"/>
    </location>
</feature>
<feature type="transmembrane region" description="Helical" evidence="7">
    <location>
        <begin position="254"/>
        <end position="274"/>
    </location>
</feature>
<keyword evidence="10" id="KW-1185">Reference proteome</keyword>
<proteinExistence type="predicted"/>
<feature type="transmembrane region" description="Helical" evidence="7">
    <location>
        <begin position="374"/>
        <end position="394"/>
    </location>
</feature>
<keyword evidence="2" id="KW-0813">Transport</keyword>
<keyword evidence="6 7" id="KW-0472">Membrane</keyword>
<dbReference type="InterPro" id="IPR020846">
    <property type="entry name" value="MFS_dom"/>
</dbReference>
<dbReference type="Gene3D" id="1.20.1250.20">
    <property type="entry name" value="MFS general substrate transporter like domains"/>
    <property type="match status" value="1"/>
</dbReference>
<dbReference type="EMBL" id="BAABDQ010000023">
    <property type="protein sequence ID" value="GAA3587291.1"/>
    <property type="molecule type" value="Genomic_DNA"/>
</dbReference>
<dbReference type="Proteomes" id="UP001500630">
    <property type="component" value="Unassembled WGS sequence"/>
</dbReference>
<evidence type="ECO:0000256" key="2">
    <source>
        <dbReference type="ARBA" id="ARBA00022448"/>
    </source>
</evidence>